<sequence>MIISLFLPVPLRSILPFAAIIIGLAIIYWYSYRLYKQNRA</sequence>
<dbReference type="EMBL" id="FXTU01000002">
    <property type="protein sequence ID" value="SMP10607.1"/>
    <property type="molecule type" value="Genomic_DNA"/>
</dbReference>
<name>A0AA45WLD0_9BACL</name>
<accession>A0AA45WLD0</accession>
<gene>
    <name evidence="2" type="ORF">SAMN06265361_102189</name>
</gene>
<organism evidence="2 3">
    <name type="scientific">Laceyella tengchongensis</name>
    <dbReference type="NCBI Taxonomy" id="574699"/>
    <lineage>
        <taxon>Bacteria</taxon>
        <taxon>Bacillati</taxon>
        <taxon>Bacillota</taxon>
        <taxon>Bacilli</taxon>
        <taxon>Bacillales</taxon>
        <taxon>Thermoactinomycetaceae</taxon>
        <taxon>Laceyella</taxon>
    </lineage>
</organism>
<dbReference type="AlphaFoldDB" id="A0AA45WLD0"/>
<evidence type="ECO:0000313" key="3">
    <source>
        <dbReference type="Proteomes" id="UP001157946"/>
    </source>
</evidence>
<protein>
    <submittedName>
        <fullName evidence="2">Uncharacterized protein</fullName>
    </submittedName>
</protein>
<reference evidence="2" key="1">
    <citation type="submission" date="2017-05" db="EMBL/GenBank/DDBJ databases">
        <authorList>
            <person name="Varghese N."/>
            <person name="Submissions S."/>
        </authorList>
    </citation>
    <scope>NUCLEOTIDE SEQUENCE</scope>
    <source>
        <strain evidence="2">DSM 45262</strain>
    </source>
</reference>
<keyword evidence="1" id="KW-0472">Membrane</keyword>
<keyword evidence="1" id="KW-1133">Transmembrane helix</keyword>
<evidence type="ECO:0000256" key="1">
    <source>
        <dbReference type="SAM" id="Phobius"/>
    </source>
</evidence>
<comment type="caution">
    <text evidence="2">The sequence shown here is derived from an EMBL/GenBank/DDBJ whole genome shotgun (WGS) entry which is preliminary data.</text>
</comment>
<keyword evidence="1" id="KW-0812">Transmembrane</keyword>
<keyword evidence="3" id="KW-1185">Reference proteome</keyword>
<dbReference type="Proteomes" id="UP001157946">
    <property type="component" value="Unassembled WGS sequence"/>
</dbReference>
<proteinExistence type="predicted"/>
<feature type="transmembrane region" description="Helical" evidence="1">
    <location>
        <begin position="14"/>
        <end position="32"/>
    </location>
</feature>
<evidence type="ECO:0000313" key="2">
    <source>
        <dbReference type="EMBL" id="SMP10607.1"/>
    </source>
</evidence>